<name>A0A1Q3CY81_CEPFO</name>
<dbReference type="EMBL" id="BDDD01003451">
    <property type="protein sequence ID" value="GAV85105.1"/>
    <property type="molecule type" value="Genomic_DNA"/>
</dbReference>
<dbReference type="PANTHER" id="PTHR33116">
    <property type="entry name" value="REVERSE TRANSCRIPTASE ZINC-BINDING DOMAIN-CONTAINING PROTEIN-RELATED-RELATED"/>
    <property type="match status" value="1"/>
</dbReference>
<evidence type="ECO:0000256" key="1">
    <source>
        <dbReference type="SAM" id="SignalP"/>
    </source>
</evidence>
<proteinExistence type="predicted"/>
<gene>
    <name evidence="2" type="ORF">CFOL_v3_28544</name>
</gene>
<evidence type="ECO:0008006" key="4">
    <source>
        <dbReference type="Google" id="ProtNLM"/>
    </source>
</evidence>
<dbReference type="STRING" id="3775.A0A1Q3CY81"/>
<dbReference type="AlphaFoldDB" id="A0A1Q3CY81"/>
<comment type="caution">
    <text evidence="2">The sequence shown here is derived from an EMBL/GenBank/DDBJ whole genome shotgun (WGS) entry which is preliminary data.</text>
</comment>
<accession>A0A1Q3CY81</accession>
<organism evidence="2 3">
    <name type="scientific">Cephalotus follicularis</name>
    <name type="common">Albany pitcher plant</name>
    <dbReference type="NCBI Taxonomy" id="3775"/>
    <lineage>
        <taxon>Eukaryota</taxon>
        <taxon>Viridiplantae</taxon>
        <taxon>Streptophyta</taxon>
        <taxon>Embryophyta</taxon>
        <taxon>Tracheophyta</taxon>
        <taxon>Spermatophyta</taxon>
        <taxon>Magnoliopsida</taxon>
        <taxon>eudicotyledons</taxon>
        <taxon>Gunneridae</taxon>
        <taxon>Pentapetalae</taxon>
        <taxon>rosids</taxon>
        <taxon>fabids</taxon>
        <taxon>Oxalidales</taxon>
        <taxon>Cephalotaceae</taxon>
        <taxon>Cephalotus</taxon>
    </lineage>
</organism>
<evidence type="ECO:0000313" key="3">
    <source>
        <dbReference type="Proteomes" id="UP000187406"/>
    </source>
</evidence>
<keyword evidence="1" id="KW-0732">Signal</keyword>
<evidence type="ECO:0000313" key="2">
    <source>
        <dbReference type="EMBL" id="GAV85105.1"/>
    </source>
</evidence>
<dbReference type="InParanoid" id="A0A1Q3CY81"/>
<feature type="signal peptide" evidence="1">
    <location>
        <begin position="1"/>
        <end position="28"/>
    </location>
</feature>
<dbReference type="PANTHER" id="PTHR33116:SF80">
    <property type="entry name" value="REVERSE TRANSCRIPTASE ZINC-BINDING DOMAIN-CONTAINING PROTEIN"/>
    <property type="match status" value="1"/>
</dbReference>
<sequence>MIFILPVFVLKKCVSILRIFLWFGVGDAKRADTVAWELCHPKEEGGLGIKNMRAWNKAAIMQLGWEIVTRKESMWVRWCYQVLLKDKSFWAAKVTSICSWSWRRVLLLRDSVATRLVYSIGDGGSTSLWLDPWFNGVFIISRYGN</sequence>
<feature type="chain" id="PRO_5012049415" description="Zf-RVT domain-containing protein" evidence="1">
    <location>
        <begin position="29"/>
        <end position="145"/>
    </location>
</feature>
<keyword evidence="3" id="KW-1185">Reference proteome</keyword>
<reference evidence="3" key="1">
    <citation type="submission" date="2016-04" db="EMBL/GenBank/DDBJ databases">
        <title>Cephalotus genome sequencing.</title>
        <authorList>
            <person name="Fukushima K."/>
            <person name="Hasebe M."/>
            <person name="Fang X."/>
        </authorList>
    </citation>
    <scope>NUCLEOTIDE SEQUENCE [LARGE SCALE GENOMIC DNA]</scope>
    <source>
        <strain evidence="3">cv. St1</strain>
    </source>
</reference>
<dbReference type="Proteomes" id="UP000187406">
    <property type="component" value="Unassembled WGS sequence"/>
</dbReference>
<dbReference type="OrthoDB" id="1108994at2759"/>
<protein>
    <recommendedName>
        <fullName evidence="4">Zf-RVT domain-containing protein</fullName>
    </recommendedName>
</protein>